<organism evidence="7 10">
    <name type="scientific">Mobiluncus mulieris</name>
    <dbReference type="NCBI Taxonomy" id="2052"/>
    <lineage>
        <taxon>Bacteria</taxon>
        <taxon>Bacillati</taxon>
        <taxon>Actinomycetota</taxon>
        <taxon>Actinomycetes</taxon>
        <taxon>Actinomycetales</taxon>
        <taxon>Actinomycetaceae</taxon>
        <taxon>Mobiluncus</taxon>
    </lineage>
</organism>
<dbReference type="OrthoDB" id="892842at2"/>
<evidence type="ECO:0000259" key="5">
    <source>
        <dbReference type="PROSITE" id="PS51063"/>
    </source>
</evidence>
<evidence type="ECO:0000313" key="11">
    <source>
        <dbReference type="Proteomes" id="UP001209486"/>
    </source>
</evidence>
<gene>
    <name evidence="8" type="primary">ntcA</name>
    <name evidence="6" type="ORF">FYZ43_00455</name>
    <name evidence="7" type="ORF">HHJ74_07925</name>
    <name evidence="8" type="ORF">NCTC11819_00921</name>
</gene>
<dbReference type="CDD" id="cd00038">
    <property type="entry name" value="CAP_ED"/>
    <property type="match status" value="1"/>
</dbReference>
<reference evidence="7 10" key="3">
    <citation type="submission" date="2020-04" db="EMBL/GenBank/DDBJ databases">
        <title>Antimicrobial susceptibility and clonality of vaginal-derived multi-drug resistant Mobiluncus isolates in China.</title>
        <authorList>
            <person name="Zhang X."/>
        </authorList>
    </citation>
    <scope>NUCLEOTIDE SEQUENCE [LARGE SCALE GENOMIC DNA]</scope>
    <source>
        <strain evidence="7 10">7</strain>
    </source>
</reference>
<dbReference type="EMBL" id="JABCUV010000008">
    <property type="protein sequence ID" value="NMW93620.1"/>
    <property type="molecule type" value="Genomic_DNA"/>
</dbReference>
<dbReference type="Gene3D" id="1.10.10.10">
    <property type="entry name" value="Winged helix-like DNA-binding domain superfamily/Winged helix DNA-binding domain"/>
    <property type="match status" value="1"/>
</dbReference>
<dbReference type="Proteomes" id="UP001209486">
    <property type="component" value="Unassembled WGS sequence"/>
</dbReference>
<dbReference type="Gene3D" id="2.60.120.10">
    <property type="entry name" value="Jelly Rolls"/>
    <property type="match status" value="1"/>
</dbReference>
<dbReference type="Proteomes" id="UP000255284">
    <property type="component" value="Unassembled WGS sequence"/>
</dbReference>
<evidence type="ECO:0000313" key="9">
    <source>
        <dbReference type="Proteomes" id="UP000255284"/>
    </source>
</evidence>
<dbReference type="AlphaFoldDB" id="A0A2X1TI17"/>
<dbReference type="GeneID" id="61169001"/>
<keyword evidence="1" id="KW-0805">Transcription regulation</keyword>
<dbReference type="PROSITE" id="PS51063">
    <property type="entry name" value="HTH_CRP_2"/>
    <property type="match status" value="1"/>
</dbReference>
<reference evidence="6 11" key="2">
    <citation type="submission" date="2019-08" db="EMBL/GenBank/DDBJ databases">
        <title>Comparison of rpoB and gyrB Sequences from Mobiluncus Species and Development of a Multiplex PCR Method for Clinical Detection of Mobiluncus curtisii and Mobiluncus mulieris.</title>
        <authorList>
            <person name="Yang L."/>
            <person name="Shen Y."/>
            <person name="Xu G."/>
            <person name="Shu L.-B."/>
            <person name="Hu J."/>
            <person name="Zhang R."/>
            <person name="Wang Y."/>
            <person name="Zhou H.-W."/>
            <person name="Zhang X."/>
        </authorList>
    </citation>
    <scope>NUCLEOTIDE SEQUENCE [LARGE SCALE GENOMIC DNA]</scope>
    <source>
        <strain evidence="6 11">M26</strain>
    </source>
</reference>
<dbReference type="Pfam" id="PF13545">
    <property type="entry name" value="HTH_Crp_2"/>
    <property type="match status" value="1"/>
</dbReference>
<evidence type="ECO:0000313" key="7">
    <source>
        <dbReference type="EMBL" id="NMW93620.1"/>
    </source>
</evidence>
<dbReference type="GO" id="GO:0005829">
    <property type="term" value="C:cytosol"/>
    <property type="evidence" value="ECO:0007669"/>
    <property type="project" value="TreeGrafter"/>
</dbReference>
<dbReference type="EMBL" id="VSZY01000001">
    <property type="protein sequence ID" value="MCU9967917.1"/>
    <property type="molecule type" value="Genomic_DNA"/>
</dbReference>
<evidence type="ECO:0000313" key="6">
    <source>
        <dbReference type="EMBL" id="MCU9967917.1"/>
    </source>
</evidence>
<feature type="domain" description="HTH crp-type" evidence="5">
    <location>
        <begin position="147"/>
        <end position="220"/>
    </location>
</feature>
<dbReference type="SMART" id="SM00100">
    <property type="entry name" value="cNMP"/>
    <property type="match status" value="1"/>
</dbReference>
<dbReference type="Pfam" id="PF00027">
    <property type="entry name" value="cNMP_binding"/>
    <property type="match status" value="1"/>
</dbReference>
<dbReference type="GO" id="GO:0003700">
    <property type="term" value="F:DNA-binding transcription factor activity"/>
    <property type="evidence" value="ECO:0007669"/>
    <property type="project" value="TreeGrafter"/>
</dbReference>
<dbReference type="PANTHER" id="PTHR24567">
    <property type="entry name" value="CRP FAMILY TRANSCRIPTIONAL REGULATORY PROTEIN"/>
    <property type="match status" value="1"/>
</dbReference>
<evidence type="ECO:0000256" key="1">
    <source>
        <dbReference type="ARBA" id="ARBA00023015"/>
    </source>
</evidence>
<evidence type="ECO:0000313" key="8">
    <source>
        <dbReference type="EMBL" id="STO16355.1"/>
    </source>
</evidence>
<dbReference type="Proteomes" id="UP000582487">
    <property type="component" value="Unassembled WGS sequence"/>
</dbReference>
<dbReference type="GO" id="GO:0003677">
    <property type="term" value="F:DNA binding"/>
    <property type="evidence" value="ECO:0007669"/>
    <property type="project" value="UniProtKB-KW"/>
</dbReference>
<sequence>MVEETNLATMRIRTGEFFERVMKKLGDKVNRVTMEERFQFSNSGDPLNRVFALKSGKVKLTRLSTLGRDHLLEILGPGDVFGLEALVGENVWFYTATSMESVEVTWAHVEDMRQVLADNHNLEMQLLRSFAALTQQRYERTMTIRDLDVPGRLAAVLLYLGERFGETSEGGLVLPRGLTQRELSQMIGASRETANKILADFCNRAWITHENRLITIIDWERLNRRAS</sequence>
<feature type="domain" description="Cyclic nucleotide-binding" evidence="4">
    <location>
        <begin position="22"/>
        <end position="133"/>
    </location>
</feature>
<dbReference type="InterPro" id="IPR018490">
    <property type="entry name" value="cNMP-bd_dom_sf"/>
</dbReference>
<reference evidence="8 9" key="1">
    <citation type="submission" date="2018-06" db="EMBL/GenBank/DDBJ databases">
        <authorList>
            <consortium name="Pathogen Informatics"/>
            <person name="Doyle S."/>
        </authorList>
    </citation>
    <scope>NUCLEOTIDE SEQUENCE [LARGE SCALE GENOMIC DNA]</scope>
    <source>
        <strain evidence="8 9">NCTC11819</strain>
    </source>
</reference>
<dbReference type="PROSITE" id="PS50042">
    <property type="entry name" value="CNMP_BINDING_3"/>
    <property type="match status" value="1"/>
</dbReference>
<evidence type="ECO:0000256" key="3">
    <source>
        <dbReference type="ARBA" id="ARBA00023163"/>
    </source>
</evidence>
<evidence type="ECO:0000259" key="4">
    <source>
        <dbReference type="PROSITE" id="PS50042"/>
    </source>
</evidence>
<dbReference type="InterPro" id="IPR014710">
    <property type="entry name" value="RmlC-like_jellyroll"/>
</dbReference>
<dbReference type="PANTHER" id="PTHR24567:SF74">
    <property type="entry name" value="HTH-TYPE TRANSCRIPTIONAL REGULATOR ARCR"/>
    <property type="match status" value="1"/>
</dbReference>
<protein>
    <submittedName>
        <fullName evidence="7">Crp/Fnr family transcriptional regulator</fullName>
    </submittedName>
    <submittedName>
        <fullName evidence="8">Nitrogen-responsive regulatory protein</fullName>
    </submittedName>
</protein>
<keyword evidence="2" id="KW-0238">DNA-binding</keyword>
<dbReference type="RefSeq" id="WP_004013583.1">
    <property type="nucleotide sequence ID" value="NZ_CAMPUA010000001.1"/>
</dbReference>
<dbReference type="InterPro" id="IPR050397">
    <property type="entry name" value="Env_Response_Regulators"/>
</dbReference>
<dbReference type="FunFam" id="1.10.10.10:FF:000019">
    <property type="entry name" value="Crp/Fnr family transcriptional regulator"/>
    <property type="match status" value="1"/>
</dbReference>
<proteinExistence type="predicted"/>
<dbReference type="EMBL" id="UGGQ01000006">
    <property type="protein sequence ID" value="STO16355.1"/>
    <property type="molecule type" value="Genomic_DNA"/>
</dbReference>
<dbReference type="InterPro" id="IPR000595">
    <property type="entry name" value="cNMP-bd_dom"/>
</dbReference>
<dbReference type="SUPFAM" id="SSF46785">
    <property type="entry name" value="Winged helix' DNA-binding domain"/>
    <property type="match status" value="1"/>
</dbReference>
<accession>A0A2X1TI17</accession>
<evidence type="ECO:0000313" key="10">
    <source>
        <dbReference type="Proteomes" id="UP000582487"/>
    </source>
</evidence>
<dbReference type="InterPro" id="IPR036388">
    <property type="entry name" value="WH-like_DNA-bd_sf"/>
</dbReference>
<comment type="caution">
    <text evidence="7">The sequence shown here is derived from an EMBL/GenBank/DDBJ whole genome shotgun (WGS) entry which is preliminary data.</text>
</comment>
<dbReference type="SUPFAM" id="SSF51206">
    <property type="entry name" value="cAMP-binding domain-like"/>
    <property type="match status" value="1"/>
</dbReference>
<name>A0A2X1TI17_9ACTO</name>
<evidence type="ECO:0000256" key="2">
    <source>
        <dbReference type="ARBA" id="ARBA00023125"/>
    </source>
</evidence>
<dbReference type="SMART" id="SM00419">
    <property type="entry name" value="HTH_CRP"/>
    <property type="match status" value="1"/>
</dbReference>
<dbReference type="InterPro" id="IPR036390">
    <property type="entry name" value="WH_DNA-bd_sf"/>
</dbReference>
<dbReference type="InterPro" id="IPR012318">
    <property type="entry name" value="HTH_CRP"/>
</dbReference>
<keyword evidence="3" id="KW-0804">Transcription</keyword>